<evidence type="ECO:0000313" key="2">
    <source>
        <dbReference type="Proteomes" id="UP001597438"/>
    </source>
</evidence>
<sequence>MIVTRAIAMAGFKKLSIGLIFLLGICSPNEKKTNKIFQDTFEDIIEQTTFDQRLHKIPTPEEYQKGKKFEFLDKRPDSLPKLRVLVNPNAVSFDFNNLDLIPDSHSFVFEIENFKEKLYINLREMPAESEKYIISVSENFDQTINDYSNHPEIDRYVSFSKILMNKTSDKALLYVSNDHSRYAGMTFYVVLDKNGKKWTISDVIGVAGS</sequence>
<organism evidence="1 2">
    <name type="scientific">Christiangramia antarctica</name>
    <dbReference type="NCBI Taxonomy" id="2058158"/>
    <lineage>
        <taxon>Bacteria</taxon>
        <taxon>Pseudomonadati</taxon>
        <taxon>Bacteroidota</taxon>
        <taxon>Flavobacteriia</taxon>
        <taxon>Flavobacteriales</taxon>
        <taxon>Flavobacteriaceae</taxon>
        <taxon>Christiangramia</taxon>
    </lineage>
</organism>
<dbReference type="RefSeq" id="WP_251742828.1">
    <property type="nucleotide sequence ID" value="NZ_JBHUOJ010000022.1"/>
</dbReference>
<protein>
    <recommendedName>
        <fullName evidence="3">Lipoprotein</fullName>
    </recommendedName>
</protein>
<proteinExistence type="predicted"/>
<keyword evidence="2" id="KW-1185">Reference proteome</keyword>
<name>A0ABW5X644_9FLAO</name>
<gene>
    <name evidence="1" type="ORF">ACFSYS_10605</name>
</gene>
<evidence type="ECO:0008006" key="3">
    <source>
        <dbReference type="Google" id="ProtNLM"/>
    </source>
</evidence>
<dbReference type="EMBL" id="JBHUOJ010000022">
    <property type="protein sequence ID" value="MFD2833740.1"/>
    <property type="molecule type" value="Genomic_DNA"/>
</dbReference>
<dbReference type="Proteomes" id="UP001597438">
    <property type="component" value="Unassembled WGS sequence"/>
</dbReference>
<comment type="caution">
    <text evidence="1">The sequence shown here is derived from an EMBL/GenBank/DDBJ whole genome shotgun (WGS) entry which is preliminary data.</text>
</comment>
<evidence type="ECO:0000313" key="1">
    <source>
        <dbReference type="EMBL" id="MFD2833740.1"/>
    </source>
</evidence>
<accession>A0ABW5X644</accession>
<reference evidence="2" key="1">
    <citation type="journal article" date="2019" name="Int. J. Syst. Evol. Microbiol.">
        <title>The Global Catalogue of Microorganisms (GCM) 10K type strain sequencing project: providing services to taxonomists for standard genome sequencing and annotation.</title>
        <authorList>
            <consortium name="The Broad Institute Genomics Platform"/>
            <consortium name="The Broad Institute Genome Sequencing Center for Infectious Disease"/>
            <person name="Wu L."/>
            <person name="Ma J."/>
        </authorList>
    </citation>
    <scope>NUCLEOTIDE SEQUENCE [LARGE SCALE GENOMIC DNA]</scope>
    <source>
        <strain evidence="2">KCTC 52925</strain>
    </source>
</reference>